<dbReference type="AlphaFoldDB" id="A0A9W7A4E1"/>
<evidence type="ECO:0000256" key="5">
    <source>
        <dbReference type="RuleBase" id="RU000352"/>
    </source>
</evidence>
<comment type="similarity">
    <text evidence="1 5">Belongs to the tubulin family.</text>
</comment>
<dbReference type="GO" id="GO:0007017">
    <property type="term" value="P:microtubule-based process"/>
    <property type="evidence" value="ECO:0007669"/>
    <property type="project" value="InterPro"/>
</dbReference>
<dbReference type="GO" id="GO:0005525">
    <property type="term" value="F:GTP binding"/>
    <property type="evidence" value="ECO:0007669"/>
    <property type="project" value="UniProtKB-UniRule"/>
</dbReference>
<feature type="region of interest" description="Disordered" evidence="6">
    <location>
        <begin position="236"/>
        <end position="274"/>
    </location>
</feature>
<keyword evidence="9" id="KW-1185">Reference proteome</keyword>
<protein>
    <recommendedName>
        <fullName evidence="7">Tubulin/FtsZ GTPase domain-containing protein</fullName>
    </recommendedName>
</protein>
<dbReference type="OrthoDB" id="1662883at2759"/>
<proteinExistence type="inferred from homology"/>
<reference evidence="9" key="1">
    <citation type="journal article" date="2023" name="Commun. Biol.">
        <title>Genome analysis of Parmales, the sister group of diatoms, reveals the evolutionary specialization of diatoms from phago-mixotrophs to photoautotrophs.</title>
        <authorList>
            <person name="Ban H."/>
            <person name="Sato S."/>
            <person name="Yoshikawa S."/>
            <person name="Yamada K."/>
            <person name="Nakamura Y."/>
            <person name="Ichinomiya M."/>
            <person name="Sato N."/>
            <person name="Blanc-Mathieu R."/>
            <person name="Endo H."/>
            <person name="Kuwata A."/>
            <person name="Ogata H."/>
        </authorList>
    </citation>
    <scope>NUCLEOTIDE SEQUENCE [LARGE SCALE GENOMIC DNA]</scope>
    <source>
        <strain evidence="9">NIES 3701</strain>
    </source>
</reference>
<dbReference type="FunFam" id="3.40.50.1440:FF:000049">
    <property type="entry name" value="Tubulin gamma chain"/>
    <property type="match status" value="1"/>
</dbReference>
<dbReference type="PRINTS" id="PR01161">
    <property type="entry name" value="TUBULIN"/>
</dbReference>
<dbReference type="InterPro" id="IPR008280">
    <property type="entry name" value="Tub_FtsZ_C"/>
</dbReference>
<accession>A0A9W7A4E1</accession>
<evidence type="ECO:0000259" key="7">
    <source>
        <dbReference type="SMART" id="SM00864"/>
    </source>
</evidence>
<dbReference type="Pfam" id="PF03953">
    <property type="entry name" value="Tubulin_C"/>
    <property type="match status" value="1"/>
</dbReference>
<gene>
    <name evidence="8" type="ORF">TrST_g8434</name>
</gene>
<dbReference type="SMART" id="SM00864">
    <property type="entry name" value="Tubulin"/>
    <property type="match status" value="1"/>
</dbReference>
<evidence type="ECO:0000313" key="8">
    <source>
        <dbReference type="EMBL" id="GMH65607.1"/>
    </source>
</evidence>
<dbReference type="InterPro" id="IPR018316">
    <property type="entry name" value="Tubulin/FtsZ_2-layer-sand-dom"/>
</dbReference>
<evidence type="ECO:0000313" key="9">
    <source>
        <dbReference type="Proteomes" id="UP001165085"/>
    </source>
</evidence>
<dbReference type="SUPFAM" id="SSF52490">
    <property type="entry name" value="Tubulin nucleotide-binding domain-like"/>
    <property type="match status" value="1"/>
</dbReference>
<dbReference type="InterPro" id="IPR013838">
    <property type="entry name" value="Beta-tubulin_BS"/>
</dbReference>
<keyword evidence="3 5" id="KW-0547">Nucleotide-binding</keyword>
<feature type="domain" description="Tubulin/FtsZ GTPase" evidence="7">
    <location>
        <begin position="61"/>
        <end position="298"/>
    </location>
</feature>
<dbReference type="InterPro" id="IPR017975">
    <property type="entry name" value="Tubulin_CS"/>
</dbReference>
<dbReference type="InterPro" id="IPR036525">
    <property type="entry name" value="Tubulin/FtsZ_GTPase_sf"/>
</dbReference>
<dbReference type="Gene3D" id="3.40.50.1440">
    <property type="entry name" value="Tubulin/FtsZ, GTPase domain"/>
    <property type="match status" value="1"/>
</dbReference>
<dbReference type="PROSITE" id="PS00227">
    <property type="entry name" value="TUBULIN"/>
    <property type="match status" value="1"/>
</dbReference>
<dbReference type="InterPro" id="IPR003008">
    <property type="entry name" value="Tubulin_FtsZ_GTPase"/>
</dbReference>
<evidence type="ECO:0000256" key="1">
    <source>
        <dbReference type="ARBA" id="ARBA00009636"/>
    </source>
</evidence>
<keyword evidence="4 5" id="KW-0342">GTP-binding</keyword>
<sequence length="530" mass="56866">MREIVTIQVGQCGNQIGRSFWSRALHEHAANSTYAEFTDDGGDRTGAVFSESMSTFFRNVDMTTKGEMAPGSEIRDLKARACLIDMEDGVLSETMRGPLKDLFTSAQVMSDVSGAGNNWAHGFYEYGGQYGDQFLELVRSQAEPCDSLQSFFLMHSLGGGTGSGLGTKLLELLKDNYDGIYRFATSVLPSSSGEGDDVITSPYNSVLALNQLTEHADAVLPIDNARLSQLSTRISKGAGSGGGGGDHAAGNASAAVKGKKKKSARKRSEGGAGGGFDEMNNVVARLLTDLTASMRFAGDLNTDLNEITTNLVPFPRMHYLCPSLAPMGPTTHHAHRSNGMNSSVLVKSLFRDCFSPESSLISLGEGCNIRNSSVLACGVFVRGKGIPISDVNSNVARLQSELRMPRWNREGFKIGLCDVNGLDHQSSIMSLCNSEIINSVFEPLTERFYKLYRRKANVHHYTQFCDGGIFDEAIGNLEDLIEEYKGAGMRGSGGGVEGGLPPRGDELIWDVNESGGAGAGAGGKRREVAF</sequence>
<keyword evidence="2 5" id="KW-0493">Microtubule</keyword>
<evidence type="ECO:0000256" key="6">
    <source>
        <dbReference type="SAM" id="MobiDB-lite"/>
    </source>
</evidence>
<dbReference type="Proteomes" id="UP001165085">
    <property type="component" value="Unassembled WGS sequence"/>
</dbReference>
<evidence type="ECO:0000256" key="2">
    <source>
        <dbReference type="ARBA" id="ARBA00022701"/>
    </source>
</evidence>
<evidence type="ECO:0000256" key="3">
    <source>
        <dbReference type="ARBA" id="ARBA00022741"/>
    </source>
</evidence>
<feature type="compositionally biased region" description="Gly residues" evidence="6">
    <location>
        <begin position="238"/>
        <end position="247"/>
    </location>
</feature>
<dbReference type="SUPFAM" id="SSF55307">
    <property type="entry name" value="Tubulin C-terminal domain-like"/>
    <property type="match status" value="1"/>
</dbReference>
<name>A0A9W7A4E1_9STRA</name>
<dbReference type="PROSITE" id="PS00228">
    <property type="entry name" value="TUBULIN_B_AUTOREG"/>
    <property type="match status" value="1"/>
</dbReference>
<comment type="caution">
    <text evidence="8">The sequence shown here is derived from an EMBL/GenBank/DDBJ whole genome shotgun (WGS) entry which is preliminary data.</text>
</comment>
<evidence type="ECO:0000256" key="4">
    <source>
        <dbReference type="ARBA" id="ARBA00023134"/>
    </source>
</evidence>
<dbReference type="EMBL" id="BRXY01000102">
    <property type="protein sequence ID" value="GMH65607.1"/>
    <property type="molecule type" value="Genomic_DNA"/>
</dbReference>
<dbReference type="Pfam" id="PF00091">
    <property type="entry name" value="Tubulin"/>
    <property type="match status" value="1"/>
</dbReference>
<dbReference type="PRINTS" id="PR01519">
    <property type="entry name" value="EPSLNTUBULIN"/>
</dbReference>
<dbReference type="GO" id="GO:0005874">
    <property type="term" value="C:microtubule"/>
    <property type="evidence" value="ECO:0007669"/>
    <property type="project" value="UniProtKB-KW"/>
</dbReference>
<dbReference type="InterPro" id="IPR000217">
    <property type="entry name" value="Tubulin"/>
</dbReference>
<dbReference type="PANTHER" id="PTHR11588">
    <property type="entry name" value="TUBULIN"/>
    <property type="match status" value="1"/>
</dbReference>
<organism evidence="8 9">
    <name type="scientific">Triparma strigata</name>
    <dbReference type="NCBI Taxonomy" id="1606541"/>
    <lineage>
        <taxon>Eukaryota</taxon>
        <taxon>Sar</taxon>
        <taxon>Stramenopiles</taxon>
        <taxon>Ochrophyta</taxon>
        <taxon>Bolidophyceae</taxon>
        <taxon>Parmales</taxon>
        <taxon>Triparmaceae</taxon>
        <taxon>Triparma</taxon>
    </lineage>
</organism>
<dbReference type="InterPro" id="IPR004057">
    <property type="entry name" value="Epsilon_tubulin"/>
</dbReference>
<dbReference type="InterPro" id="IPR023123">
    <property type="entry name" value="Tubulin_C"/>
</dbReference>
<dbReference type="Gene3D" id="1.10.287.600">
    <property type="entry name" value="Helix hairpin bin"/>
    <property type="match status" value="1"/>
</dbReference>